<name>A0A1B7NEH0_9AGAM</name>
<protein>
    <submittedName>
        <fullName evidence="6">DUF625-domain-containing protein</fullName>
    </submittedName>
</protein>
<feature type="region of interest" description="Disordered" evidence="3">
    <location>
        <begin position="1"/>
        <end position="23"/>
    </location>
</feature>
<evidence type="ECO:0000259" key="4">
    <source>
        <dbReference type="Pfam" id="PF04802"/>
    </source>
</evidence>
<dbReference type="FunCoup" id="A0A1B7NEH0">
    <property type="interactions" value="635"/>
</dbReference>
<accession>A0A1B7NEH0</accession>
<evidence type="ECO:0000256" key="2">
    <source>
        <dbReference type="ARBA" id="ARBA00023242"/>
    </source>
</evidence>
<feature type="region of interest" description="Disordered" evidence="3">
    <location>
        <begin position="829"/>
        <end position="1096"/>
    </location>
</feature>
<dbReference type="EMBL" id="KV448141">
    <property type="protein sequence ID" value="OAX43246.1"/>
    <property type="molecule type" value="Genomic_DNA"/>
</dbReference>
<dbReference type="Pfam" id="PF22972">
    <property type="entry name" value="EVH1_PP4R3"/>
    <property type="match status" value="1"/>
</dbReference>
<feature type="compositionally biased region" description="Basic and acidic residues" evidence="3">
    <location>
        <begin position="829"/>
        <end position="853"/>
    </location>
</feature>
<feature type="compositionally biased region" description="Basic and acidic residues" evidence="3">
    <location>
        <begin position="1066"/>
        <end position="1077"/>
    </location>
</feature>
<proteinExistence type="predicted"/>
<dbReference type="PANTHER" id="PTHR23318">
    <property type="entry name" value="ATP SYNTHASE GAMMA-RELATED"/>
    <property type="match status" value="1"/>
</dbReference>
<dbReference type="InterPro" id="IPR011993">
    <property type="entry name" value="PH-like_dom_sf"/>
</dbReference>
<dbReference type="GO" id="GO:0005654">
    <property type="term" value="C:nucleoplasm"/>
    <property type="evidence" value="ECO:0007669"/>
    <property type="project" value="TreeGrafter"/>
</dbReference>
<dbReference type="InterPro" id="IPR006887">
    <property type="entry name" value="P4R3-like_central_dom"/>
</dbReference>
<feature type="compositionally biased region" description="Polar residues" evidence="3">
    <location>
        <begin position="1019"/>
        <end position="1031"/>
    </location>
</feature>
<dbReference type="GO" id="GO:0006974">
    <property type="term" value="P:DNA damage response"/>
    <property type="evidence" value="ECO:0007669"/>
    <property type="project" value="TreeGrafter"/>
</dbReference>
<dbReference type="SUPFAM" id="SSF50729">
    <property type="entry name" value="PH domain-like"/>
    <property type="match status" value="1"/>
</dbReference>
<evidence type="ECO:0000313" key="7">
    <source>
        <dbReference type="Proteomes" id="UP000092154"/>
    </source>
</evidence>
<feature type="domain" description="Serine/threonine-protein phosphatase 4 regulatory subunit 3-like central" evidence="4">
    <location>
        <begin position="254"/>
        <end position="825"/>
    </location>
</feature>
<dbReference type="InterPro" id="IPR051137">
    <property type="entry name" value="PP4R3-like"/>
</dbReference>
<dbReference type="Pfam" id="PF04802">
    <property type="entry name" value="PP4R3"/>
    <property type="match status" value="1"/>
</dbReference>
<evidence type="ECO:0000256" key="1">
    <source>
        <dbReference type="ARBA" id="ARBA00004123"/>
    </source>
</evidence>
<keyword evidence="7" id="KW-1185">Reference proteome</keyword>
<evidence type="ECO:0000313" key="6">
    <source>
        <dbReference type="EMBL" id="OAX43246.1"/>
    </source>
</evidence>
<keyword evidence="2" id="KW-0539">Nucleus</keyword>
<feature type="compositionally biased region" description="Acidic residues" evidence="3">
    <location>
        <begin position="854"/>
        <end position="868"/>
    </location>
</feature>
<feature type="domain" description="PP4R3 EVH1-like" evidence="5">
    <location>
        <begin position="115"/>
        <end position="213"/>
    </location>
</feature>
<evidence type="ECO:0000259" key="5">
    <source>
        <dbReference type="Pfam" id="PF22972"/>
    </source>
</evidence>
<reference evidence="6 7" key="1">
    <citation type="submission" date="2016-06" db="EMBL/GenBank/DDBJ databases">
        <title>Comparative genomics of the ectomycorrhizal sister species Rhizopogon vinicolor and Rhizopogon vesiculosus (Basidiomycota: Boletales) reveals a divergence of the mating type B locus.</title>
        <authorList>
            <consortium name="DOE Joint Genome Institute"/>
            <person name="Mujic A.B."/>
            <person name="Kuo A."/>
            <person name="Tritt A."/>
            <person name="Lipzen A."/>
            <person name="Chen C."/>
            <person name="Johnson J."/>
            <person name="Sharma A."/>
            <person name="Barry K."/>
            <person name="Grigoriev I.V."/>
            <person name="Spatafora J.W."/>
        </authorList>
    </citation>
    <scope>NUCLEOTIDE SEQUENCE [LARGE SCALE GENOMIC DNA]</scope>
    <source>
        <strain evidence="6 7">AM-OR11-026</strain>
    </source>
</reference>
<gene>
    <name evidence="6" type="ORF">K503DRAFT_766014</name>
</gene>
<comment type="subcellular location">
    <subcellularLocation>
        <location evidence="1">Nucleus</location>
    </subcellularLocation>
</comment>
<dbReference type="GO" id="GO:0072542">
    <property type="term" value="F:protein phosphatase activator activity"/>
    <property type="evidence" value="ECO:0007669"/>
    <property type="project" value="TreeGrafter"/>
</dbReference>
<feature type="compositionally biased region" description="Polar residues" evidence="3">
    <location>
        <begin position="9"/>
        <end position="23"/>
    </location>
</feature>
<evidence type="ECO:0000256" key="3">
    <source>
        <dbReference type="SAM" id="MobiDB-lite"/>
    </source>
</evidence>
<dbReference type="STRING" id="1314800.A0A1B7NEH0"/>
<dbReference type="OrthoDB" id="27483at2759"/>
<dbReference type="Proteomes" id="UP000092154">
    <property type="component" value="Unassembled WGS sequence"/>
</dbReference>
<dbReference type="InParanoid" id="A0A1B7NEH0"/>
<dbReference type="PANTHER" id="PTHR23318:SF0">
    <property type="entry name" value="SERINE_THREONINE-PROTEIN PHOSPHATASE 4 REGULATORY SUBUNIT 3"/>
    <property type="match status" value="1"/>
</dbReference>
<organism evidence="6 7">
    <name type="scientific">Rhizopogon vinicolor AM-OR11-026</name>
    <dbReference type="NCBI Taxonomy" id="1314800"/>
    <lineage>
        <taxon>Eukaryota</taxon>
        <taxon>Fungi</taxon>
        <taxon>Dikarya</taxon>
        <taxon>Basidiomycota</taxon>
        <taxon>Agaricomycotina</taxon>
        <taxon>Agaricomycetes</taxon>
        <taxon>Agaricomycetidae</taxon>
        <taxon>Boletales</taxon>
        <taxon>Suillineae</taxon>
        <taxon>Rhizopogonaceae</taxon>
        <taxon>Rhizopogon</taxon>
    </lineage>
</organism>
<dbReference type="GO" id="GO:0030289">
    <property type="term" value="C:protein phosphatase 4 complex"/>
    <property type="evidence" value="ECO:0007669"/>
    <property type="project" value="TreeGrafter"/>
</dbReference>
<dbReference type="AlphaFoldDB" id="A0A1B7NEH0"/>
<dbReference type="Gene3D" id="2.30.29.30">
    <property type="entry name" value="Pleckstrin-homology domain (PH domain)/Phosphotyrosine-binding domain (PTB)"/>
    <property type="match status" value="1"/>
</dbReference>
<dbReference type="InterPro" id="IPR055236">
    <property type="entry name" value="EVH1_PP4R3"/>
</dbReference>
<sequence length="1123" mass="126987">MSGLDAARQPNSTTSDDPHQSQCLSSQAVHIFHHEEDPHQPTLSLNFSGLSGTDDGLGNHAGHHIDLNDPRDSLMDDLRRVGDHPKLDEMTMLEAVNPSDIHEDARETRDDPDVKRVKVYKLVGPQWADQGTAFCYGQFDHETNQAFLIARSEVSPEKLILTTRIRTTDVYQRQQDTLIVWTEPDGADYALSFQDADGCGEVWNFIIEIQRHLALIGESRVGSLSPRLDLQHSKTAAIIRSGHLPPPIPENVPDIERAIKTLVRGQAIKERICEYIQREKYIAQMIEAFRLAEDRERVEHLHALCSLMQTILMIHDHGLYEHILDDSVFFGAVGMLEYDPEFPHHKANYREFLHVTSKFHQPIPIQDIAIQRKIHHTYRLQFLKDVVLARALDDSTFNVLNSLIIFNQIDIINHVQQDAMFLREILSLYVNEEVLMGGKEKDEKRGEMEVEGKPIGVHTNGSTLPERPFSFGPPDNLSENELVIRREVLALIQQLCIMGKNVPLAARISLFRSLVSRGILFAVQWAFSLSEKDPGSKSTMSVAGEVMSALLEHDLNGVRNHITKQAAAIDRENKEGRTMGDQADTLLRIMCKVLIQSRDLALQCQVGDALKTMLDISPKDGPDMTPAALNMKLLRPKDDPGTEKFLDYFYKKCIDLLFKPFNDIPDFKNQTEPVLRLSRERTNLYLYLCDIGCNFAQQHGFRIHFFMLSFHMSARMASFLRARDKHLRLAAFRFFRICLKVNNPNFMTHLIKLDVFKPILDLTIQESRRDSLLSASCQEFFEHMRRENIKDPIHHCMTKHEPLVRQLAASPLCGHRFMSFIRRWEMNVEPPPKEESQPVKSLRDPRRMGRNIDAEEEEDYFNADDDEGDNHAPLVSSQIGGRDLSDENPPFISPHLRGRSSSPVHTTLKRKRRGAMVGKGFRPQTLLLPRTPPLKSLVDYPDEDGEEDIGPHPPGVPPVQISKATAAGSPRSVPLSPSADIPPSPRLSHRQISSRPPPLPRRSSLDEEDNLLESLLRSKSITPSPSNASSKTRSKPSIPPIRLGDKRRREDDDDDEQLDLLVSKPKRPDLGSRKDLEPSSGRANVVKPGDDPPKKFKLALRSSSIVTALPVPSEPCAKDGDTG</sequence>